<sequence>MRNDTLARGAGAQFAYREDGGNSPSQPELLKVAAERAGLDAGCKGSVLADLGAFPIVAFDVGAGGDERGLRIGYRAP</sequence>
<evidence type="ECO:0000313" key="2">
    <source>
        <dbReference type="Proteomes" id="UP001057520"/>
    </source>
</evidence>
<name>A0ABY4ZLX5_9CAUL</name>
<dbReference type="Proteomes" id="UP001057520">
    <property type="component" value="Chromosome"/>
</dbReference>
<evidence type="ECO:0000313" key="1">
    <source>
        <dbReference type="EMBL" id="USQ93802.1"/>
    </source>
</evidence>
<protein>
    <submittedName>
        <fullName evidence="1">Uncharacterized protein</fullName>
    </submittedName>
</protein>
<keyword evidence="2" id="KW-1185">Reference proteome</keyword>
<proteinExistence type="predicted"/>
<reference evidence="1 2" key="1">
    <citation type="submission" date="2022-04" db="EMBL/GenBank/DDBJ databases">
        <title>Genome sequence of soybean root-associated Caulobacter segnis RL271.</title>
        <authorList>
            <person name="Longley R."/>
            <person name="Bonito G."/>
            <person name="Trigodet F."/>
            <person name="Crosson S."/>
            <person name="Fiebig A."/>
        </authorList>
    </citation>
    <scope>NUCLEOTIDE SEQUENCE [LARGE SCALE GENOMIC DNA]</scope>
    <source>
        <strain evidence="1 2">RL271</strain>
    </source>
</reference>
<dbReference type="EMBL" id="CP096040">
    <property type="protein sequence ID" value="USQ93802.1"/>
    <property type="molecule type" value="Genomic_DNA"/>
</dbReference>
<organism evidence="1 2">
    <name type="scientific">Caulobacter segnis</name>
    <dbReference type="NCBI Taxonomy" id="88688"/>
    <lineage>
        <taxon>Bacteria</taxon>
        <taxon>Pseudomonadati</taxon>
        <taxon>Pseudomonadota</taxon>
        <taxon>Alphaproteobacteria</taxon>
        <taxon>Caulobacterales</taxon>
        <taxon>Caulobacteraceae</taxon>
        <taxon>Caulobacter</taxon>
    </lineage>
</organism>
<gene>
    <name evidence="1" type="ORF">MZV50_14345</name>
</gene>
<accession>A0ABY4ZLX5</accession>